<dbReference type="Proteomes" id="UP000186917">
    <property type="component" value="Unassembled WGS sequence"/>
</dbReference>
<protein>
    <recommendedName>
        <fullName evidence="4">LTXXQ motif family protein</fullName>
    </recommendedName>
</protein>
<dbReference type="EMBL" id="FTOR01000004">
    <property type="protein sequence ID" value="SIT13597.1"/>
    <property type="molecule type" value="Genomic_DNA"/>
</dbReference>
<evidence type="ECO:0000313" key="2">
    <source>
        <dbReference type="EMBL" id="SIT13597.1"/>
    </source>
</evidence>
<dbReference type="OrthoDB" id="5569165at2"/>
<dbReference type="AlphaFoldDB" id="A0A173M9U7"/>
<dbReference type="KEGG" id="fln:FLA_0227"/>
<sequence>MKRAIQATVLCVVLLFSVAVIARQSPEDFKNTTPEQRAQVQTNLMKSKLQLTDDQTTKVAAINLKYAKQMEPVIKGDGGKMAKFKQAKKINESKEAELKTVFTEEQFASYEKGKEEMKQEVMKKIKEKRQ</sequence>
<keyword evidence="1" id="KW-0732">Signal</keyword>
<evidence type="ECO:0000313" key="3">
    <source>
        <dbReference type="Proteomes" id="UP000186917"/>
    </source>
</evidence>
<name>A0A173M9U7_9BACT</name>
<organism evidence="2 3">
    <name type="scientific">Filimonas lacunae</name>
    <dbReference type="NCBI Taxonomy" id="477680"/>
    <lineage>
        <taxon>Bacteria</taxon>
        <taxon>Pseudomonadati</taxon>
        <taxon>Bacteroidota</taxon>
        <taxon>Chitinophagia</taxon>
        <taxon>Chitinophagales</taxon>
        <taxon>Chitinophagaceae</taxon>
        <taxon>Filimonas</taxon>
    </lineage>
</organism>
<evidence type="ECO:0000256" key="1">
    <source>
        <dbReference type="SAM" id="SignalP"/>
    </source>
</evidence>
<feature type="chain" id="PRO_5030022630" description="LTXXQ motif family protein" evidence="1">
    <location>
        <begin position="23"/>
        <end position="130"/>
    </location>
</feature>
<gene>
    <name evidence="2" type="ORF">SAMN05421788_10423</name>
</gene>
<dbReference type="RefSeq" id="WP_076379388.1">
    <property type="nucleotide sequence ID" value="NZ_AP017422.1"/>
</dbReference>
<keyword evidence="3" id="KW-1185">Reference proteome</keyword>
<evidence type="ECO:0008006" key="4">
    <source>
        <dbReference type="Google" id="ProtNLM"/>
    </source>
</evidence>
<dbReference type="STRING" id="477680.SAMN05421788_10423"/>
<reference evidence="3" key="1">
    <citation type="submission" date="2017-01" db="EMBL/GenBank/DDBJ databases">
        <authorList>
            <person name="Varghese N."/>
            <person name="Submissions S."/>
        </authorList>
    </citation>
    <scope>NUCLEOTIDE SEQUENCE [LARGE SCALE GENOMIC DNA]</scope>
    <source>
        <strain evidence="3">DSM 21054</strain>
    </source>
</reference>
<proteinExistence type="predicted"/>
<accession>A0A173M9U7</accession>
<feature type="signal peptide" evidence="1">
    <location>
        <begin position="1"/>
        <end position="22"/>
    </location>
</feature>